<dbReference type="PANTHER" id="PTHR42709:SF6">
    <property type="entry name" value="UNDECAPRENYL PHOSPHATE TRANSPORTER A"/>
    <property type="match status" value="1"/>
</dbReference>
<feature type="domain" description="VTT" evidence="7">
    <location>
        <begin position="30"/>
        <end position="160"/>
    </location>
</feature>
<evidence type="ECO:0000256" key="3">
    <source>
        <dbReference type="ARBA" id="ARBA00022692"/>
    </source>
</evidence>
<feature type="transmembrane region" description="Helical" evidence="6">
    <location>
        <begin position="50"/>
        <end position="71"/>
    </location>
</feature>
<dbReference type="KEGG" id="pbh:AAW51_0760"/>
<evidence type="ECO:0000256" key="5">
    <source>
        <dbReference type="ARBA" id="ARBA00023136"/>
    </source>
</evidence>
<gene>
    <name evidence="8" type="ORF">AAW51_0760</name>
</gene>
<evidence type="ECO:0000256" key="1">
    <source>
        <dbReference type="ARBA" id="ARBA00004651"/>
    </source>
</evidence>
<evidence type="ECO:0000313" key="9">
    <source>
        <dbReference type="Proteomes" id="UP000035352"/>
    </source>
</evidence>
<feature type="transmembrane region" description="Helical" evidence="6">
    <location>
        <begin position="12"/>
        <end position="30"/>
    </location>
</feature>
<evidence type="ECO:0000313" key="8">
    <source>
        <dbReference type="EMBL" id="AKJ27451.1"/>
    </source>
</evidence>
<dbReference type="EMBL" id="CP011371">
    <property type="protein sequence ID" value="AKJ27451.1"/>
    <property type="molecule type" value="Genomic_DNA"/>
</dbReference>
<protein>
    <submittedName>
        <fullName evidence="8">Alkaline phosphatase</fullName>
    </submittedName>
</protein>
<keyword evidence="2" id="KW-1003">Cell membrane</keyword>
<sequence>MADWIVQFIESHGYLGVALLMVAENVFPPIPSELIMPFAGYTAARGELTPLGVVLAGIAGSVLGTLAWYWAGRRIGSERLKQWADRHGRWLTVSADDIERADRWFDRHGHWSVATGRLVPAVRSVISAPAGISGMSFNRFLFWSVLGTAVWTGALTGVGYWLEDNYEQVGRWLDPLSTGIVVVALLGYAYRVITFRRRGRKA</sequence>
<proteinExistence type="predicted"/>
<evidence type="ECO:0000259" key="7">
    <source>
        <dbReference type="Pfam" id="PF09335"/>
    </source>
</evidence>
<dbReference type="OrthoDB" id="9813426at2"/>
<keyword evidence="3 6" id="KW-0812">Transmembrane</keyword>
<dbReference type="PATRIC" id="fig|413882.6.peg.805"/>
<reference evidence="8 9" key="1">
    <citation type="submission" date="2015-05" db="EMBL/GenBank/DDBJ databases">
        <authorList>
            <person name="Tang B."/>
            <person name="Yu Y."/>
        </authorList>
    </citation>
    <scope>NUCLEOTIDE SEQUENCE [LARGE SCALE GENOMIC DNA]</scope>
    <source>
        <strain evidence="8 9">DSM 7029</strain>
    </source>
</reference>
<name>A0A0G3BJA4_9BURK</name>
<evidence type="ECO:0000256" key="4">
    <source>
        <dbReference type="ARBA" id="ARBA00022989"/>
    </source>
</evidence>
<dbReference type="RefSeq" id="WP_047193548.1">
    <property type="nucleotide sequence ID" value="NZ_CP011371.1"/>
</dbReference>
<keyword evidence="5 6" id="KW-0472">Membrane</keyword>
<organism evidence="8 9">
    <name type="scientific">Caldimonas brevitalea</name>
    <dbReference type="NCBI Taxonomy" id="413882"/>
    <lineage>
        <taxon>Bacteria</taxon>
        <taxon>Pseudomonadati</taxon>
        <taxon>Pseudomonadota</taxon>
        <taxon>Betaproteobacteria</taxon>
        <taxon>Burkholderiales</taxon>
        <taxon>Sphaerotilaceae</taxon>
        <taxon>Caldimonas</taxon>
    </lineage>
</organism>
<dbReference type="Proteomes" id="UP000035352">
    <property type="component" value="Chromosome"/>
</dbReference>
<feature type="transmembrane region" description="Helical" evidence="6">
    <location>
        <begin position="174"/>
        <end position="193"/>
    </location>
</feature>
<evidence type="ECO:0000256" key="6">
    <source>
        <dbReference type="SAM" id="Phobius"/>
    </source>
</evidence>
<dbReference type="Pfam" id="PF09335">
    <property type="entry name" value="VTT_dom"/>
    <property type="match status" value="1"/>
</dbReference>
<comment type="subcellular location">
    <subcellularLocation>
        <location evidence="1">Cell membrane</location>
        <topology evidence="1">Multi-pass membrane protein</topology>
    </subcellularLocation>
</comment>
<dbReference type="AlphaFoldDB" id="A0A0G3BJA4"/>
<dbReference type="STRING" id="413882.AAW51_0760"/>
<evidence type="ECO:0000256" key="2">
    <source>
        <dbReference type="ARBA" id="ARBA00022475"/>
    </source>
</evidence>
<dbReference type="GO" id="GO:0005886">
    <property type="term" value="C:plasma membrane"/>
    <property type="evidence" value="ECO:0007669"/>
    <property type="project" value="UniProtKB-SubCell"/>
</dbReference>
<dbReference type="InterPro" id="IPR051311">
    <property type="entry name" value="DedA_domain"/>
</dbReference>
<keyword evidence="9" id="KW-1185">Reference proteome</keyword>
<accession>A0A0G3BJA4</accession>
<dbReference type="PANTHER" id="PTHR42709">
    <property type="entry name" value="ALKALINE PHOSPHATASE LIKE PROTEIN"/>
    <property type="match status" value="1"/>
</dbReference>
<keyword evidence="4 6" id="KW-1133">Transmembrane helix</keyword>
<feature type="transmembrane region" description="Helical" evidence="6">
    <location>
        <begin position="140"/>
        <end position="162"/>
    </location>
</feature>
<dbReference type="InterPro" id="IPR032816">
    <property type="entry name" value="VTT_dom"/>
</dbReference>